<accession>A0A5C1QJ23</accession>
<evidence type="ECO:0000313" key="2">
    <source>
        <dbReference type="EMBL" id="QEN07149.1"/>
    </source>
</evidence>
<evidence type="ECO:0008006" key="4">
    <source>
        <dbReference type="Google" id="ProtNLM"/>
    </source>
</evidence>
<dbReference type="OrthoDB" id="368149at2"/>
<gene>
    <name evidence="2" type="ORF">EXM22_03775</name>
</gene>
<dbReference type="KEGG" id="ock:EXM22_03775"/>
<dbReference type="EMBL" id="CP036150">
    <property type="protein sequence ID" value="QEN07149.1"/>
    <property type="molecule type" value="Genomic_DNA"/>
</dbReference>
<evidence type="ECO:0000256" key="1">
    <source>
        <dbReference type="SAM" id="SignalP"/>
    </source>
</evidence>
<keyword evidence="1" id="KW-0732">Signal</keyword>
<feature type="signal peptide" evidence="1">
    <location>
        <begin position="1"/>
        <end position="19"/>
    </location>
</feature>
<reference evidence="2 3" key="1">
    <citation type="submission" date="2019-02" db="EMBL/GenBank/DDBJ databases">
        <title>Complete Genome Sequence and Methylome Analysis of free living Spirochaetas.</title>
        <authorList>
            <person name="Fomenkov A."/>
            <person name="Dubinina G."/>
            <person name="Leshcheva N."/>
            <person name="Mikheeva N."/>
            <person name="Grabovich M."/>
            <person name="Vincze T."/>
            <person name="Roberts R.J."/>
        </authorList>
    </citation>
    <scope>NUCLEOTIDE SEQUENCE [LARGE SCALE GENOMIC DNA]</scope>
    <source>
        <strain evidence="2 3">K2</strain>
    </source>
</reference>
<protein>
    <recommendedName>
        <fullName evidence="4">GWxTD domain-containing protein</fullName>
    </recommendedName>
</protein>
<name>A0A5C1QJ23_9SPIO</name>
<dbReference type="AlphaFoldDB" id="A0A5C1QJ23"/>
<proteinExistence type="predicted"/>
<sequence length="338" mass="38890">MKKNILLFALALLPFLLFAQEEGSLTGTLTLYDSHSYQPFLVNSDGGWMEVRKVYKEDFNSILPPTAGTIRKWRVKTTYIDESGQNGQSTLQVKLRSVDNPGTVFTLPWTEKASRWQEKNSNWFIPLEDDGMILDNNGVLSVRLIAPPRSSAPGKIYKIELEAWDFPMDLEDLQSEKPQLQMAFSTPSELTIPRDNYRSPDSMETKENAVKFSLDFVQHNIDGNLPGFYKSLSENLKDLETGFSQSRYRIAPPASDLSAYSLADYKRSYRYHIYGYDEYSELFPQWFEEGRRWSPDSSCYLFLGTEVLPGQVDFMKGQNLVFMVRQEKGQWKIIALPE</sequence>
<keyword evidence="3" id="KW-1185">Reference proteome</keyword>
<organism evidence="2 3">
    <name type="scientific">Oceanispirochaeta crateris</name>
    <dbReference type="NCBI Taxonomy" id="2518645"/>
    <lineage>
        <taxon>Bacteria</taxon>
        <taxon>Pseudomonadati</taxon>
        <taxon>Spirochaetota</taxon>
        <taxon>Spirochaetia</taxon>
        <taxon>Spirochaetales</taxon>
        <taxon>Spirochaetaceae</taxon>
        <taxon>Oceanispirochaeta</taxon>
    </lineage>
</organism>
<dbReference type="Proteomes" id="UP000324209">
    <property type="component" value="Chromosome"/>
</dbReference>
<dbReference type="RefSeq" id="WP_149485231.1">
    <property type="nucleotide sequence ID" value="NZ_CP036150.1"/>
</dbReference>
<evidence type="ECO:0000313" key="3">
    <source>
        <dbReference type="Proteomes" id="UP000324209"/>
    </source>
</evidence>
<feature type="chain" id="PRO_5023084414" description="GWxTD domain-containing protein" evidence="1">
    <location>
        <begin position="20"/>
        <end position="338"/>
    </location>
</feature>